<dbReference type="GO" id="GO:0045842">
    <property type="term" value="P:positive regulation of mitotic metaphase/anaphase transition"/>
    <property type="evidence" value="ECO:0007669"/>
    <property type="project" value="TreeGrafter"/>
</dbReference>
<dbReference type="OrthoDB" id="10262026at2759"/>
<dbReference type="SMART" id="SM00028">
    <property type="entry name" value="TPR"/>
    <property type="match status" value="2"/>
</dbReference>
<reference evidence="4 5" key="1">
    <citation type="journal article" date="2014" name="Genome Biol. Evol.">
        <title>The genome of the myxosporean Thelohanellus kitauei shows adaptations to nutrient acquisition within its fish host.</title>
        <authorList>
            <person name="Yang Y."/>
            <person name="Xiong J."/>
            <person name="Zhou Z."/>
            <person name="Huo F."/>
            <person name="Miao W."/>
            <person name="Ran C."/>
            <person name="Liu Y."/>
            <person name="Zhang J."/>
            <person name="Feng J."/>
            <person name="Wang M."/>
            <person name="Wang M."/>
            <person name="Wang L."/>
            <person name="Yao B."/>
        </authorList>
    </citation>
    <scope>NUCLEOTIDE SEQUENCE [LARGE SCALE GENOMIC DNA]</scope>
    <source>
        <strain evidence="4">Wuqing</strain>
    </source>
</reference>
<feature type="region of interest" description="Disordered" evidence="3">
    <location>
        <begin position="230"/>
        <end position="253"/>
    </location>
</feature>
<dbReference type="Proteomes" id="UP000031668">
    <property type="component" value="Unassembled WGS sequence"/>
</dbReference>
<proteinExistence type="predicted"/>
<sequence length="253" mass="28741">MASEHSESALCFQQAVMLNPYSPESWILLGHQFLEVKNVSSAFGCYKKAIELNKHDHRPWFGLGQLYELLNLPHQSLSLYKKSYYLKPGDSKLSFAVARLLESLGYISDCISMLTVSIESGDQEGGSIFKLAGLLEASDRERAANLYKRFLTDYDEKGLAKPDDSAIATVFLMDYYFELKKYEDAEIFARRGCRYTQSLKHSQMVLEKINLVVASMGDYKKYSLQIPTRPSLFKDQDDGKKENDSEMDMGTSP</sequence>
<dbReference type="AlphaFoldDB" id="A0A0C2N8D8"/>
<keyword evidence="4" id="KW-0131">Cell cycle</keyword>
<evidence type="ECO:0000313" key="4">
    <source>
        <dbReference type="EMBL" id="KII72590.1"/>
    </source>
</evidence>
<protein>
    <submittedName>
        <fullName evidence="4">Cell division cycle protein 23</fullName>
    </submittedName>
</protein>
<accession>A0A0C2N8D8</accession>
<evidence type="ECO:0000313" key="5">
    <source>
        <dbReference type="Proteomes" id="UP000031668"/>
    </source>
</evidence>
<dbReference type="EMBL" id="JWZT01001161">
    <property type="protein sequence ID" value="KII72590.1"/>
    <property type="molecule type" value="Genomic_DNA"/>
</dbReference>
<dbReference type="InterPro" id="IPR019734">
    <property type="entry name" value="TPR_rpt"/>
</dbReference>
<evidence type="ECO:0000256" key="3">
    <source>
        <dbReference type="SAM" id="MobiDB-lite"/>
    </source>
</evidence>
<comment type="caution">
    <text evidence="4">The sequence shown here is derived from an EMBL/GenBank/DDBJ whole genome shotgun (WGS) entry which is preliminary data.</text>
</comment>
<dbReference type="SUPFAM" id="SSF48452">
    <property type="entry name" value="TPR-like"/>
    <property type="match status" value="1"/>
</dbReference>
<gene>
    <name evidence="4" type="ORF">RF11_06420</name>
</gene>
<keyword evidence="5" id="KW-1185">Reference proteome</keyword>
<dbReference type="Gene3D" id="1.25.40.10">
    <property type="entry name" value="Tetratricopeptide repeat domain"/>
    <property type="match status" value="1"/>
</dbReference>
<dbReference type="GO" id="GO:0016567">
    <property type="term" value="P:protein ubiquitination"/>
    <property type="evidence" value="ECO:0007669"/>
    <property type="project" value="TreeGrafter"/>
</dbReference>
<organism evidence="4 5">
    <name type="scientific">Thelohanellus kitauei</name>
    <name type="common">Myxosporean</name>
    <dbReference type="NCBI Taxonomy" id="669202"/>
    <lineage>
        <taxon>Eukaryota</taxon>
        <taxon>Metazoa</taxon>
        <taxon>Cnidaria</taxon>
        <taxon>Myxozoa</taxon>
        <taxon>Myxosporea</taxon>
        <taxon>Bivalvulida</taxon>
        <taxon>Platysporina</taxon>
        <taxon>Myxobolidae</taxon>
        <taxon>Thelohanellus</taxon>
    </lineage>
</organism>
<feature type="compositionally biased region" description="Basic and acidic residues" evidence="3">
    <location>
        <begin position="232"/>
        <end position="244"/>
    </location>
</feature>
<dbReference type="PROSITE" id="PS50005">
    <property type="entry name" value="TPR"/>
    <property type="match status" value="1"/>
</dbReference>
<dbReference type="PANTHER" id="PTHR12558">
    <property type="entry name" value="CELL DIVISION CYCLE 16,23,27"/>
    <property type="match status" value="1"/>
</dbReference>
<keyword evidence="1 2" id="KW-0802">TPR repeat</keyword>
<dbReference type="PANTHER" id="PTHR12558:SF10">
    <property type="entry name" value="CELL DIVISION CYCLE PROTEIN 23 HOMOLOG"/>
    <property type="match status" value="1"/>
</dbReference>
<name>A0A0C2N8D8_THEKT</name>
<keyword evidence="4" id="KW-0132">Cell division</keyword>
<dbReference type="GO" id="GO:0005680">
    <property type="term" value="C:anaphase-promoting complex"/>
    <property type="evidence" value="ECO:0007669"/>
    <property type="project" value="TreeGrafter"/>
</dbReference>
<dbReference type="GO" id="GO:0051301">
    <property type="term" value="P:cell division"/>
    <property type="evidence" value="ECO:0007669"/>
    <property type="project" value="UniProtKB-KW"/>
</dbReference>
<dbReference type="GO" id="GO:0031145">
    <property type="term" value="P:anaphase-promoting complex-dependent catabolic process"/>
    <property type="evidence" value="ECO:0007669"/>
    <property type="project" value="TreeGrafter"/>
</dbReference>
<evidence type="ECO:0000256" key="2">
    <source>
        <dbReference type="PROSITE-ProRule" id="PRU00339"/>
    </source>
</evidence>
<feature type="repeat" description="TPR" evidence="2">
    <location>
        <begin position="23"/>
        <end position="56"/>
    </location>
</feature>
<dbReference type="Pfam" id="PF13181">
    <property type="entry name" value="TPR_8"/>
    <property type="match status" value="1"/>
</dbReference>
<evidence type="ECO:0000256" key="1">
    <source>
        <dbReference type="ARBA" id="ARBA00022803"/>
    </source>
</evidence>
<dbReference type="OMA" id="ASAYMEY"/>
<dbReference type="InterPro" id="IPR011990">
    <property type="entry name" value="TPR-like_helical_dom_sf"/>
</dbReference>